<evidence type="ECO:0000313" key="9">
    <source>
        <dbReference type="EMBL" id="QBD77942.1"/>
    </source>
</evidence>
<dbReference type="InterPro" id="IPR000515">
    <property type="entry name" value="MetI-like"/>
</dbReference>
<feature type="domain" description="ABC transmembrane type-1" evidence="8">
    <location>
        <begin position="115"/>
        <end position="300"/>
    </location>
</feature>
<evidence type="ECO:0000256" key="5">
    <source>
        <dbReference type="ARBA" id="ARBA00022989"/>
    </source>
</evidence>
<dbReference type="AlphaFoldDB" id="A0A4P6JRW7"/>
<evidence type="ECO:0000256" key="2">
    <source>
        <dbReference type="ARBA" id="ARBA00022448"/>
    </source>
</evidence>
<dbReference type="OrthoDB" id="9804353at2"/>
<feature type="transmembrane region" description="Helical" evidence="7">
    <location>
        <begin position="153"/>
        <end position="174"/>
    </location>
</feature>
<dbReference type="PROSITE" id="PS50928">
    <property type="entry name" value="ABC_TM1"/>
    <property type="match status" value="1"/>
</dbReference>
<keyword evidence="10" id="KW-1185">Reference proteome</keyword>
<reference evidence="9 10" key="1">
    <citation type="submission" date="2019-01" db="EMBL/GenBank/DDBJ databases">
        <title>Ktedonosporobacter rubrisoli SCAWS-G2.</title>
        <authorList>
            <person name="Huang Y."/>
            <person name="Yan B."/>
        </authorList>
    </citation>
    <scope>NUCLEOTIDE SEQUENCE [LARGE SCALE GENOMIC DNA]</scope>
    <source>
        <strain evidence="9 10">SCAWS-G2</strain>
    </source>
</reference>
<gene>
    <name evidence="9" type="ORF">EPA93_18850</name>
</gene>
<dbReference type="GO" id="GO:0005886">
    <property type="term" value="C:plasma membrane"/>
    <property type="evidence" value="ECO:0007669"/>
    <property type="project" value="UniProtKB-SubCell"/>
</dbReference>
<protein>
    <submittedName>
        <fullName evidence="9">ABC transporter permease</fullName>
    </submittedName>
</protein>
<organism evidence="9 10">
    <name type="scientific">Ktedonosporobacter rubrisoli</name>
    <dbReference type="NCBI Taxonomy" id="2509675"/>
    <lineage>
        <taxon>Bacteria</taxon>
        <taxon>Bacillati</taxon>
        <taxon>Chloroflexota</taxon>
        <taxon>Ktedonobacteria</taxon>
        <taxon>Ktedonobacterales</taxon>
        <taxon>Ktedonosporobacteraceae</taxon>
        <taxon>Ktedonosporobacter</taxon>
    </lineage>
</organism>
<dbReference type="KEGG" id="kbs:EPA93_18850"/>
<evidence type="ECO:0000256" key="1">
    <source>
        <dbReference type="ARBA" id="ARBA00004651"/>
    </source>
</evidence>
<evidence type="ECO:0000256" key="3">
    <source>
        <dbReference type="ARBA" id="ARBA00022475"/>
    </source>
</evidence>
<keyword evidence="6 7" id="KW-0472">Membrane</keyword>
<comment type="subcellular location">
    <subcellularLocation>
        <location evidence="1 7">Cell membrane</location>
        <topology evidence="1 7">Multi-pass membrane protein</topology>
    </subcellularLocation>
</comment>
<dbReference type="SUPFAM" id="SSF161098">
    <property type="entry name" value="MetI-like"/>
    <property type="match status" value="1"/>
</dbReference>
<dbReference type="PANTHER" id="PTHR30151:SF20">
    <property type="entry name" value="ABC TRANSPORTER PERMEASE PROTEIN HI_0355-RELATED"/>
    <property type="match status" value="1"/>
</dbReference>
<dbReference type="Gene3D" id="1.10.3720.10">
    <property type="entry name" value="MetI-like"/>
    <property type="match status" value="1"/>
</dbReference>
<evidence type="ECO:0000256" key="7">
    <source>
        <dbReference type="RuleBase" id="RU363032"/>
    </source>
</evidence>
<accession>A0A4P6JRW7</accession>
<dbReference type="GO" id="GO:0055085">
    <property type="term" value="P:transmembrane transport"/>
    <property type="evidence" value="ECO:0007669"/>
    <property type="project" value="InterPro"/>
</dbReference>
<dbReference type="Proteomes" id="UP000290365">
    <property type="component" value="Chromosome"/>
</dbReference>
<dbReference type="EMBL" id="CP035758">
    <property type="protein sequence ID" value="QBD77942.1"/>
    <property type="molecule type" value="Genomic_DNA"/>
</dbReference>
<dbReference type="Pfam" id="PF00528">
    <property type="entry name" value="BPD_transp_1"/>
    <property type="match status" value="1"/>
</dbReference>
<feature type="transmembrane region" description="Helical" evidence="7">
    <location>
        <begin position="180"/>
        <end position="200"/>
    </location>
</feature>
<dbReference type="CDD" id="cd06261">
    <property type="entry name" value="TM_PBP2"/>
    <property type="match status" value="1"/>
</dbReference>
<feature type="transmembrane region" description="Helical" evidence="7">
    <location>
        <begin position="229"/>
        <end position="256"/>
    </location>
</feature>
<proteinExistence type="inferred from homology"/>
<keyword evidence="4 7" id="KW-0812">Transmembrane</keyword>
<keyword evidence="2 7" id="KW-0813">Transport</keyword>
<comment type="similarity">
    <text evidence="7">Belongs to the binding-protein-dependent transport system permease family.</text>
</comment>
<feature type="transmembrane region" description="Helical" evidence="7">
    <location>
        <begin position="123"/>
        <end position="141"/>
    </location>
</feature>
<evidence type="ECO:0000259" key="8">
    <source>
        <dbReference type="PROSITE" id="PS50928"/>
    </source>
</evidence>
<dbReference type="PANTHER" id="PTHR30151">
    <property type="entry name" value="ALKANE SULFONATE ABC TRANSPORTER-RELATED, MEMBRANE SUBUNIT"/>
    <property type="match status" value="1"/>
</dbReference>
<keyword evidence="5 7" id="KW-1133">Transmembrane helix</keyword>
<evidence type="ECO:0000256" key="4">
    <source>
        <dbReference type="ARBA" id="ARBA00022692"/>
    </source>
</evidence>
<name>A0A4P6JRW7_KTERU</name>
<keyword evidence="3" id="KW-1003">Cell membrane</keyword>
<sequence>MPLGARDARQYSYRGKYMNIPTSTEENASWRMRKPSYLRTSAEDERTYQKRVIAAKRMGQIFSLLPPVVLALLLLAIWSIGTTSGQISSLILPAPADVLDGLRSGLTSGLYFSNTWVTVQESVLGFLIAVLVALPIGYGIAKSRLLANAIQPYLAAGQAIPAIVIAPLLVLWLGYGLLPNMLVCMLVVIFPMVINTVLGIQTIDRLLIDAARVEGASGWSLLSNIEFPLALPSILAAIRTGFTLSITGALVAEFVGGGDAGLGSLVLQALHQYNTAFMFATLVVLAVLAALYYGATWLLVKLASVVY</sequence>
<feature type="transmembrane region" description="Helical" evidence="7">
    <location>
        <begin position="276"/>
        <end position="300"/>
    </location>
</feature>
<evidence type="ECO:0000313" key="10">
    <source>
        <dbReference type="Proteomes" id="UP000290365"/>
    </source>
</evidence>
<evidence type="ECO:0000256" key="6">
    <source>
        <dbReference type="ARBA" id="ARBA00023136"/>
    </source>
</evidence>
<dbReference type="InterPro" id="IPR035906">
    <property type="entry name" value="MetI-like_sf"/>
</dbReference>
<feature type="transmembrane region" description="Helical" evidence="7">
    <location>
        <begin position="61"/>
        <end position="80"/>
    </location>
</feature>